<dbReference type="Proteomes" id="UP001432360">
    <property type="component" value="Chromosome"/>
</dbReference>
<dbReference type="RefSeq" id="WP_331374938.1">
    <property type="nucleotide sequence ID" value="NZ_CP133148.1"/>
</dbReference>
<dbReference type="PANTHER" id="PTHR43081">
    <property type="entry name" value="ADENYLATE CYCLASE, TERMINAL-DIFFERENTIATION SPECIFIC-RELATED"/>
    <property type="match status" value="1"/>
</dbReference>
<dbReference type="PANTHER" id="PTHR43081:SF19">
    <property type="entry name" value="PH-SENSITIVE ADENYLATE CYCLASE RV1264"/>
    <property type="match status" value="1"/>
</dbReference>
<dbReference type="PROSITE" id="PS50005">
    <property type="entry name" value="TPR"/>
    <property type="match status" value="2"/>
</dbReference>
<dbReference type="Gene3D" id="1.25.40.10">
    <property type="entry name" value="Tetratricopeptide repeat domain"/>
    <property type="match status" value="1"/>
</dbReference>
<dbReference type="SUPFAM" id="SSF48452">
    <property type="entry name" value="TPR-like"/>
    <property type="match status" value="1"/>
</dbReference>
<sequence>MGLERRLAAIMAADVVGYSRLIRTDEDGTLAALKSLRTDLIAPKIAEHHGRIVKLMGDGLLAEFPSVVEAVRAATELQQAIADRNAGVPEGQRIEFRVGINLGDVAIDGEDIYGDGVNVAARLESLAEPGGVYVSGAVHDQVRDRLGLRFEDLGKQQVKNIDRPVRVWRWLRDAAATGPKAVPMEGPLPDRPSMVVLPFNNMSRDADQEYFSDGMTEDIITDLSKISGLFVIARNSAFVYKDKAFSVPHVCRELGVKFALEGSIRKAGNRVRVTAQLINGSSGGHVWAERYDRELTDIFEVQDDITQQIVTALKVTLSEAEKPRSAESGTKDVDAHDLFLRGREFLSSVKKDREMFDQATACFRQAIALDRDYAAPHAGLGMAYVLDYQNHWSGAPETSLDQAERFASEAIAKDDQDPFTHFVVSLVAMFRRDYHRWTDEADRALALNPNFASALNMRGVFHIYTGEPELAIPYIERAMRLDPVVQQQYLHFLGTAHFVAGDYEKAAALFRDRIAVNPTTDLSRAFLASALGHLGKLDEAREVWRKLKEVNPGYSPLEHIGRLPFQDPGDAEKFTIGLRKAGLAA</sequence>
<dbReference type="Pfam" id="PF00211">
    <property type="entry name" value="Guanylate_cyc"/>
    <property type="match status" value="1"/>
</dbReference>
<dbReference type="EMBL" id="CP133148">
    <property type="protein sequence ID" value="WVT05864.1"/>
    <property type="molecule type" value="Genomic_DNA"/>
</dbReference>
<feature type="repeat" description="TPR" evidence="1">
    <location>
        <begin position="487"/>
        <end position="520"/>
    </location>
</feature>
<dbReference type="Gene3D" id="3.30.70.1230">
    <property type="entry name" value="Nucleotide cyclase"/>
    <property type="match status" value="1"/>
</dbReference>
<dbReference type="InterPro" id="IPR050697">
    <property type="entry name" value="Adenylyl/Guanylyl_Cyclase_3/4"/>
</dbReference>
<evidence type="ECO:0000259" key="2">
    <source>
        <dbReference type="PROSITE" id="PS50125"/>
    </source>
</evidence>
<dbReference type="CDD" id="cd07302">
    <property type="entry name" value="CHD"/>
    <property type="match status" value="1"/>
</dbReference>
<dbReference type="InterPro" id="IPR019734">
    <property type="entry name" value="TPR_rpt"/>
</dbReference>
<dbReference type="InterPro" id="IPR011717">
    <property type="entry name" value="TPR-4"/>
</dbReference>
<reference evidence="3" key="1">
    <citation type="submission" date="2023-08" db="EMBL/GenBank/DDBJ databases">
        <title>Complete genome sequence of Sinorhizobium chiapanecum ITTG S70 isolated from Acaciella angustissima nodules in Chiapas-Mexico.</title>
        <authorList>
            <person name="Rincon-Rosales R."/>
            <person name="Rogel M.A."/>
            <person name="Rincon-Medina C.I."/>
            <person name="Guerrero G."/>
            <person name="Manzano-Gomez L.A."/>
            <person name="Lopez-Lopez A."/>
            <person name="Rincon Molina F.A."/>
            <person name="Martinez-Romero E."/>
        </authorList>
    </citation>
    <scope>NUCLEOTIDE SEQUENCE</scope>
    <source>
        <strain evidence="3">ITTG S70</strain>
    </source>
</reference>
<dbReference type="InterPro" id="IPR011990">
    <property type="entry name" value="TPR-like_helical_dom_sf"/>
</dbReference>
<accession>A0ABZ2BED5</accession>
<gene>
    <name evidence="3" type="ORF">RB548_10660</name>
</gene>
<evidence type="ECO:0000313" key="4">
    <source>
        <dbReference type="Proteomes" id="UP001432360"/>
    </source>
</evidence>
<dbReference type="Pfam" id="PF13181">
    <property type="entry name" value="TPR_8"/>
    <property type="match status" value="1"/>
</dbReference>
<protein>
    <submittedName>
        <fullName evidence="3">Adenylate/guanylate cyclase domain-containing protein</fullName>
    </submittedName>
</protein>
<dbReference type="SUPFAM" id="SSF55073">
    <property type="entry name" value="Nucleotide cyclase"/>
    <property type="match status" value="1"/>
</dbReference>
<name>A0ABZ2BED5_9HYPH</name>
<dbReference type="Gene3D" id="3.40.50.10070">
    <property type="entry name" value="TolB, N-terminal domain"/>
    <property type="match status" value="1"/>
</dbReference>
<feature type="repeat" description="TPR" evidence="1">
    <location>
        <begin position="452"/>
        <end position="485"/>
    </location>
</feature>
<keyword evidence="4" id="KW-1185">Reference proteome</keyword>
<dbReference type="PROSITE" id="PS50125">
    <property type="entry name" value="GUANYLATE_CYCLASE_2"/>
    <property type="match status" value="1"/>
</dbReference>
<proteinExistence type="predicted"/>
<feature type="domain" description="Guanylate cyclase" evidence="2">
    <location>
        <begin position="9"/>
        <end position="124"/>
    </location>
</feature>
<dbReference type="InterPro" id="IPR029787">
    <property type="entry name" value="Nucleotide_cyclase"/>
</dbReference>
<dbReference type="InterPro" id="IPR001054">
    <property type="entry name" value="A/G_cyclase"/>
</dbReference>
<dbReference type="SMART" id="SM00028">
    <property type="entry name" value="TPR"/>
    <property type="match status" value="4"/>
</dbReference>
<evidence type="ECO:0000256" key="1">
    <source>
        <dbReference type="PROSITE-ProRule" id="PRU00339"/>
    </source>
</evidence>
<evidence type="ECO:0000313" key="3">
    <source>
        <dbReference type="EMBL" id="WVT05864.1"/>
    </source>
</evidence>
<keyword evidence="1" id="KW-0802">TPR repeat</keyword>
<dbReference type="Pfam" id="PF07721">
    <property type="entry name" value="TPR_4"/>
    <property type="match status" value="2"/>
</dbReference>
<organism evidence="3 4">
    <name type="scientific">Sinorhizobium chiapasense</name>
    <dbReference type="NCBI Taxonomy" id="501572"/>
    <lineage>
        <taxon>Bacteria</taxon>
        <taxon>Pseudomonadati</taxon>
        <taxon>Pseudomonadota</taxon>
        <taxon>Alphaproteobacteria</taxon>
        <taxon>Hyphomicrobiales</taxon>
        <taxon>Rhizobiaceae</taxon>
        <taxon>Sinorhizobium/Ensifer group</taxon>
        <taxon>Sinorhizobium</taxon>
    </lineage>
</organism>